<reference evidence="3" key="1">
    <citation type="submission" date="2020-07" db="EMBL/GenBank/DDBJ databases">
        <authorList>
            <person name="Nieuwenhuis M."/>
            <person name="Van De Peppel L.J.J."/>
        </authorList>
    </citation>
    <scope>NUCLEOTIDE SEQUENCE</scope>
    <source>
        <strain evidence="3">AP01</strain>
        <tissue evidence="3">Mycelium</tissue>
    </source>
</reference>
<feature type="region of interest" description="Disordered" evidence="2">
    <location>
        <begin position="842"/>
        <end position="930"/>
    </location>
</feature>
<reference evidence="3" key="2">
    <citation type="submission" date="2021-10" db="EMBL/GenBank/DDBJ databases">
        <title>Phylogenomics reveals ancestral predisposition of the termite-cultivated fungus Termitomyces towards a domesticated lifestyle.</title>
        <authorList>
            <person name="Auxier B."/>
            <person name="Grum-Grzhimaylo A."/>
            <person name="Cardenas M.E."/>
            <person name="Lodge J.D."/>
            <person name="Laessoe T."/>
            <person name="Pedersen O."/>
            <person name="Smith M.E."/>
            <person name="Kuyper T.W."/>
            <person name="Franco-Molano E.A."/>
            <person name="Baroni T.J."/>
            <person name="Aanen D.K."/>
        </authorList>
    </citation>
    <scope>NUCLEOTIDE SEQUENCE</scope>
    <source>
        <strain evidence="3">AP01</strain>
        <tissue evidence="3">Mycelium</tissue>
    </source>
</reference>
<feature type="region of interest" description="Disordered" evidence="2">
    <location>
        <begin position="404"/>
        <end position="429"/>
    </location>
</feature>
<dbReference type="PANTHER" id="PTHR13037:SF24">
    <property type="entry name" value="POLYCOMB PROTEIN PCL-RELATED"/>
    <property type="match status" value="1"/>
</dbReference>
<keyword evidence="4" id="KW-1185">Reference proteome</keyword>
<feature type="region of interest" description="Disordered" evidence="2">
    <location>
        <begin position="209"/>
        <end position="255"/>
    </location>
</feature>
<sequence>MVEACMEFLIPMEHIFRNRVMEKTERTTVFTYVPKLVARKKSQAFIDFFLAADAWENLSSAGVARFLPADLIADACIPVMKGYDASTSCEVPTPPAALCASCVAQPAQVGPQPAAVNSKVDIAAEDDEERKELDEEEIQHMLRSLVELDDAEYEIQVMRDNIQALLPQHVRQTLTETAGEETKKSYADRGVDAAFPSTPAKVYVDQSATADLLPSPPPPAPAALEPSPDPQEDSLATANNSSSSSVDLWDPQHATGSQVPYPHRALGSPPSYYMYGFNAVWEEDILELDLGGGGGDGQESMITPSVSFECGFSDCRMRHGPAFKAMMARSSAMERDARVVAGESMDGPSALEVSGPVVGSVPQSTEPIEFEPQSPLLISNAADFPLSQPSEHALLQDQHDVVFNPYDADDESSSSDADDGDAGENDEEIEECGKVAENAEYDDSIEYDEECDVDSGLEDEDAQLTTDPETGLEDLSIASEAEDPFLTNIDCGVNNESDIELPPLSPDELKAMGIYEDSDNMGQEDDLAEFRVYEDPEHDVQEPPLIAGELVDPLQVPLPFSRCSSTLTSPATSPSASYSDLDALKVPLPPSICSSTTSPVTSPSPSYDDFDSLGMLTLHLEEFLAEQLGVEGAADEVEVDPNISLLFEYLEESEDAGEDEDIPPEPEPAIRDQEAEEKDCDDEENPPLSPHSEIVHDGVLKHLSLPPELLHSEPVQADDNQVHVSRDEVPEVEDENDGLGDDSPVASSSLPSEKSKVDVESNIPPDLLNPGKDEERPPGQSDIAQGKRMELDEVPIIPEQGGTSPEFLETRGTLIFDTNRGSPTDANPVSSLALCKNSKKVEDFDGVSPRPPSREDGEGRYSEGITRSIAQGTRGELDEGPTTPEREPQAKRRGTRAIFASSPELLEKRATLTPVDTNRPGPLSDANPVSGFRLKLRSTGRLLHGAFKNQPEGISPVPAPPPTSPAYIAPWRTQLVPRDAPVPTPTQSDTPTPTSPKRRTAYRPHGLWQAAVPSSGPASVCTPTPTPAPVPTSTAARRPPRKKLFVPAAFLQSGAKTDSPPNSPSKKKGLLGAGVLGNAIRALRSTKESAAKEGKAKPRGAVEAEVNYALLMPKALSSKFYAK</sequence>
<evidence type="ECO:0000313" key="4">
    <source>
        <dbReference type="Proteomes" id="UP000775547"/>
    </source>
</evidence>
<feature type="compositionally biased region" description="Low complexity" evidence="2">
    <location>
        <begin position="353"/>
        <end position="362"/>
    </location>
</feature>
<feature type="compositionally biased region" description="Basic and acidic residues" evidence="2">
    <location>
        <begin position="720"/>
        <end position="729"/>
    </location>
</feature>
<feature type="compositionally biased region" description="Basic and acidic residues" evidence="2">
    <location>
        <begin position="852"/>
        <end position="861"/>
    </location>
</feature>
<feature type="region of interest" description="Disordered" evidence="2">
    <location>
        <begin position="344"/>
        <end position="367"/>
    </location>
</feature>
<comment type="caution">
    <text evidence="3">The sequence shown here is derived from an EMBL/GenBank/DDBJ whole genome shotgun (WGS) entry which is preliminary data.</text>
</comment>
<feature type="compositionally biased region" description="Acidic residues" evidence="2">
    <location>
        <begin position="652"/>
        <end position="664"/>
    </location>
</feature>
<dbReference type="Proteomes" id="UP000775547">
    <property type="component" value="Unassembled WGS sequence"/>
</dbReference>
<dbReference type="PANTHER" id="PTHR13037">
    <property type="entry name" value="FORMIN"/>
    <property type="match status" value="1"/>
</dbReference>
<gene>
    <name evidence="3" type="ORF">DXG03_005581</name>
</gene>
<feature type="compositionally biased region" description="Low complexity" evidence="2">
    <location>
        <begin position="702"/>
        <end position="714"/>
    </location>
</feature>
<dbReference type="AlphaFoldDB" id="A0A9P7G689"/>
<evidence type="ECO:0000256" key="1">
    <source>
        <dbReference type="ARBA" id="ARBA00022581"/>
    </source>
</evidence>
<name>A0A9P7G689_9AGAR</name>
<protein>
    <submittedName>
        <fullName evidence="3">Uncharacterized protein</fullName>
    </submittedName>
</protein>
<feature type="region of interest" description="Disordered" evidence="2">
    <location>
        <begin position="652"/>
        <end position="791"/>
    </location>
</feature>
<accession>A0A9P7G689</accession>
<proteinExistence type="predicted"/>
<organism evidence="3 4">
    <name type="scientific">Asterophora parasitica</name>
    <dbReference type="NCBI Taxonomy" id="117018"/>
    <lineage>
        <taxon>Eukaryota</taxon>
        <taxon>Fungi</taxon>
        <taxon>Dikarya</taxon>
        <taxon>Basidiomycota</taxon>
        <taxon>Agaricomycotina</taxon>
        <taxon>Agaricomycetes</taxon>
        <taxon>Agaricomycetidae</taxon>
        <taxon>Agaricales</taxon>
        <taxon>Tricholomatineae</taxon>
        <taxon>Lyophyllaceae</taxon>
        <taxon>Asterophora</taxon>
    </lineage>
</organism>
<dbReference type="EMBL" id="JABCKV010000345">
    <property type="protein sequence ID" value="KAG5641277.1"/>
    <property type="molecule type" value="Genomic_DNA"/>
</dbReference>
<evidence type="ECO:0000313" key="3">
    <source>
        <dbReference type="EMBL" id="KAG5641277.1"/>
    </source>
</evidence>
<evidence type="ECO:0000256" key="2">
    <source>
        <dbReference type="SAM" id="MobiDB-lite"/>
    </source>
</evidence>
<feature type="region of interest" description="Disordered" evidence="2">
    <location>
        <begin position="947"/>
        <end position="1072"/>
    </location>
</feature>
<feature type="compositionally biased region" description="Acidic residues" evidence="2">
    <location>
        <begin position="674"/>
        <end position="685"/>
    </location>
</feature>
<feature type="compositionally biased region" description="Acidic residues" evidence="2">
    <location>
        <begin position="730"/>
        <end position="740"/>
    </location>
</feature>
<keyword evidence="1" id="KW-0945">Host-virus interaction</keyword>
<feature type="compositionally biased region" description="Acidic residues" evidence="2">
    <location>
        <begin position="407"/>
        <end position="429"/>
    </location>
</feature>